<dbReference type="PANTHER" id="PTHR30346:SF0">
    <property type="entry name" value="HCA OPERON TRANSCRIPTIONAL ACTIVATOR HCAR"/>
    <property type="match status" value="1"/>
</dbReference>
<organism evidence="6 7">
    <name type="scientific">Pseudomonas putida</name>
    <name type="common">Arthrobacter siderocapsulatus</name>
    <dbReference type="NCBI Taxonomy" id="303"/>
    <lineage>
        <taxon>Bacteria</taxon>
        <taxon>Pseudomonadati</taxon>
        <taxon>Pseudomonadota</taxon>
        <taxon>Gammaproteobacteria</taxon>
        <taxon>Pseudomonadales</taxon>
        <taxon>Pseudomonadaceae</taxon>
        <taxon>Pseudomonas</taxon>
    </lineage>
</organism>
<evidence type="ECO:0000256" key="1">
    <source>
        <dbReference type="ARBA" id="ARBA00009437"/>
    </source>
</evidence>
<dbReference type="GO" id="GO:0003677">
    <property type="term" value="F:DNA binding"/>
    <property type="evidence" value="ECO:0007669"/>
    <property type="project" value="UniProtKB-KW"/>
</dbReference>
<evidence type="ECO:0000256" key="3">
    <source>
        <dbReference type="ARBA" id="ARBA00023125"/>
    </source>
</evidence>
<dbReference type="GO" id="GO:0032993">
    <property type="term" value="C:protein-DNA complex"/>
    <property type="evidence" value="ECO:0007669"/>
    <property type="project" value="TreeGrafter"/>
</dbReference>
<dbReference type="Gene3D" id="1.10.10.10">
    <property type="entry name" value="Winged helix-like DNA-binding domain superfamily/Winged helix DNA-binding domain"/>
    <property type="match status" value="1"/>
</dbReference>
<dbReference type="EMBL" id="AP015029">
    <property type="protein sequence ID" value="BAW24123.1"/>
    <property type="molecule type" value="Genomic_DNA"/>
</dbReference>
<dbReference type="Gene3D" id="3.40.190.290">
    <property type="match status" value="1"/>
</dbReference>
<dbReference type="InterPro" id="IPR036388">
    <property type="entry name" value="WH-like_DNA-bd_sf"/>
</dbReference>
<evidence type="ECO:0000256" key="2">
    <source>
        <dbReference type="ARBA" id="ARBA00023015"/>
    </source>
</evidence>
<sequence>MSAITLRQLEIFAQAVEFGSFRKCAERIGVSPVAISDHIRALEAGLGQQLFLRQSGGPARLTVEGEAAYQRTVTILNEVNQLLWQFSDVRKVGKRKIRIGGHPFILRNTQKVFEDFAREHPSVHIDLDLDSLAPEIIQQRIQERTLDIGYHFAFAQAANQAPGVLCHEPLAVYVGYEHPLARQTIVNIEELQRTPAIHLSPRNYLRALIDLALSKVGLVDGLLALQSDDYGMILSTARRNQGFICMFAAAQHDVVADGLVCLTLEKPLPPLLVRQVLPTSWRNDALLSELIERVSEAIRQGDSGY</sequence>
<dbReference type="Proteomes" id="UP000218731">
    <property type="component" value="Chromosome 1"/>
</dbReference>
<comment type="similarity">
    <text evidence="1">Belongs to the LysR transcriptional regulatory family.</text>
</comment>
<reference evidence="6 7" key="1">
    <citation type="submission" date="2015-11" db="EMBL/GenBank/DDBJ databases">
        <title>Complete genome sequencing of a biphenyl-degrading bacterium, Pseudomonas putida KF715 (=NBRC110667).</title>
        <authorList>
            <person name="Suenaga H."/>
            <person name="Fujihara N."/>
            <person name="Watanabe T."/>
            <person name="Hirose J."/>
            <person name="Kimura N."/>
            <person name="Yamazoe A."/>
            <person name="Hosoyama A."/>
            <person name="Shimodaira J."/>
            <person name="Furukawa K."/>
        </authorList>
    </citation>
    <scope>NUCLEOTIDE SEQUENCE [LARGE SCALE GENOMIC DNA]</scope>
    <source>
        <strain evidence="6 7">KF715</strain>
    </source>
</reference>
<dbReference type="CDD" id="cd05466">
    <property type="entry name" value="PBP2_LTTR_substrate"/>
    <property type="match status" value="1"/>
</dbReference>
<dbReference type="InterPro" id="IPR036390">
    <property type="entry name" value="WH_DNA-bd_sf"/>
</dbReference>
<dbReference type="PANTHER" id="PTHR30346">
    <property type="entry name" value="TRANSCRIPTIONAL DUAL REGULATOR HCAR-RELATED"/>
    <property type="match status" value="1"/>
</dbReference>
<dbReference type="Pfam" id="PF00126">
    <property type="entry name" value="HTH_1"/>
    <property type="match status" value="1"/>
</dbReference>
<keyword evidence="3" id="KW-0238">DNA-binding</keyword>
<dbReference type="SUPFAM" id="SSF46785">
    <property type="entry name" value="Winged helix' DNA-binding domain"/>
    <property type="match status" value="1"/>
</dbReference>
<feature type="domain" description="HTH lysR-type" evidence="5">
    <location>
        <begin position="4"/>
        <end position="62"/>
    </location>
</feature>
<dbReference type="SUPFAM" id="SSF53850">
    <property type="entry name" value="Periplasmic binding protein-like II"/>
    <property type="match status" value="1"/>
</dbReference>
<evidence type="ECO:0000259" key="5">
    <source>
        <dbReference type="PROSITE" id="PS50931"/>
    </source>
</evidence>
<dbReference type="AlphaFoldDB" id="A0A1L7NF90"/>
<keyword evidence="4" id="KW-0804">Transcription</keyword>
<evidence type="ECO:0000256" key="4">
    <source>
        <dbReference type="ARBA" id="ARBA00023163"/>
    </source>
</evidence>
<gene>
    <name evidence="6" type="ORF">KF715C_ch35500</name>
</gene>
<dbReference type="InterPro" id="IPR000847">
    <property type="entry name" value="LysR_HTH_N"/>
</dbReference>
<evidence type="ECO:0000313" key="7">
    <source>
        <dbReference type="Proteomes" id="UP000218731"/>
    </source>
</evidence>
<dbReference type="GO" id="GO:0003700">
    <property type="term" value="F:DNA-binding transcription factor activity"/>
    <property type="evidence" value="ECO:0007669"/>
    <property type="project" value="InterPro"/>
</dbReference>
<accession>A0A1L7NF90</accession>
<dbReference type="RefSeq" id="WP_096426409.1">
    <property type="nucleotide sequence ID" value="NZ_AP015029.1"/>
</dbReference>
<keyword evidence="2" id="KW-0805">Transcription regulation</keyword>
<dbReference type="PROSITE" id="PS50931">
    <property type="entry name" value="HTH_LYSR"/>
    <property type="match status" value="1"/>
</dbReference>
<name>A0A1L7NF90_PSEPU</name>
<dbReference type="Pfam" id="PF03466">
    <property type="entry name" value="LysR_substrate"/>
    <property type="match status" value="1"/>
</dbReference>
<dbReference type="InterPro" id="IPR005119">
    <property type="entry name" value="LysR_subst-bd"/>
</dbReference>
<proteinExistence type="inferred from homology"/>
<evidence type="ECO:0000313" key="6">
    <source>
        <dbReference type="EMBL" id="BAW24123.1"/>
    </source>
</evidence>
<protein>
    <recommendedName>
        <fullName evidence="5">HTH lysR-type domain-containing protein</fullName>
    </recommendedName>
</protein>